<accession>A0AB34I4H1</accession>
<dbReference type="Proteomes" id="UP001159641">
    <property type="component" value="Unassembled WGS sequence"/>
</dbReference>
<comment type="caution">
    <text evidence="2">The sequence shown here is derived from an EMBL/GenBank/DDBJ whole genome shotgun (WGS) entry which is preliminary data.</text>
</comment>
<dbReference type="AlphaFoldDB" id="A0AB34I4H1"/>
<evidence type="ECO:0000313" key="3">
    <source>
        <dbReference type="Proteomes" id="UP001159641"/>
    </source>
</evidence>
<keyword evidence="3" id="KW-1185">Reference proteome</keyword>
<dbReference type="EMBL" id="JAIQCJ010000020">
    <property type="protein sequence ID" value="KAJ8798811.1"/>
    <property type="molecule type" value="Genomic_DNA"/>
</dbReference>
<sequence>MGVRGEYSRPGERPPARPLFEEEFTAGAVGPGVAGFKDLRLAKDPGRARGWGSLHLPAGLGESPGKSESELETRWRIGGSREKEGRLCG</sequence>
<feature type="compositionally biased region" description="Basic and acidic residues" evidence="1">
    <location>
        <begin position="65"/>
        <end position="89"/>
    </location>
</feature>
<evidence type="ECO:0000256" key="1">
    <source>
        <dbReference type="SAM" id="MobiDB-lite"/>
    </source>
</evidence>
<proteinExistence type="predicted"/>
<feature type="region of interest" description="Disordered" evidence="1">
    <location>
        <begin position="52"/>
        <end position="89"/>
    </location>
</feature>
<gene>
    <name evidence="2" type="ORF">J1605_016614</name>
</gene>
<name>A0AB34I4H1_ESCRO</name>
<organism evidence="2 3">
    <name type="scientific">Eschrichtius robustus</name>
    <name type="common">California gray whale</name>
    <name type="synonym">Eschrichtius gibbosus</name>
    <dbReference type="NCBI Taxonomy" id="9764"/>
    <lineage>
        <taxon>Eukaryota</taxon>
        <taxon>Metazoa</taxon>
        <taxon>Chordata</taxon>
        <taxon>Craniata</taxon>
        <taxon>Vertebrata</taxon>
        <taxon>Euteleostomi</taxon>
        <taxon>Mammalia</taxon>
        <taxon>Eutheria</taxon>
        <taxon>Laurasiatheria</taxon>
        <taxon>Artiodactyla</taxon>
        <taxon>Whippomorpha</taxon>
        <taxon>Cetacea</taxon>
        <taxon>Mysticeti</taxon>
        <taxon>Eschrichtiidae</taxon>
        <taxon>Eschrichtius</taxon>
    </lineage>
</organism>
<reference evidence="2 3" key="1">
    <citation type="submission" date="2022-11" db="EMBL/GenBank/DDBJ databases">
        <title>Whole genome sequence of Eschrichtius robustus ER-17-0199.</title>
        <authorList>
            <person name="Bruniche-Olsen A."/>
            <person name="Black A.N."/>
            <person name="Fields C.J."/>
            <person name="Walden K."/>
            <person name="Dewoody J.A."/>
        </authorList>
    </citation>
    <scope>NUCLEOTIDE SEQUENCE [LARGE SCALE GENOMIC DNA]</scope>
    <source>
        <strain evidence="2">ER-17-0199</strain>
        <tissue evidence="2">Blubber</tissue>
    </source>
</reference>
<evidence type="ECO:0000313" key="2">
    <source>
        <dbReference type="EMBL" id="KAJ8798811.1"/>
    </source>
</evidence>
<protein>
    <submittedName>
        <fullName evidence="2">Uncharacterized protein</fullName>
    </submittedName>
</protein>